<keyword evidence="2" id="KW-0479">Metal-binding</keyword>
<dbReference type="EMBL" id="AP024444">
    <property type="protein sequence ID" value="BCS19882.1"/>
    <property type="molecule type" value="Genomic_DNA"/>
</dbReference>
<dbReference type="Gene3D" id="4.10.240.10">
    <property type="entry name" value="Zn(2)-C6 fungal-type DNA-binding domain"/>
    <property type="match status" value="1"/>
</dbReference>
<keyword evidence="4 10" id="KW-0863">Zinc-finger</keyword>
<organism evidence="14 15">
    <name type="scientific">Aspergillus puulaauensis</name>
    <dbReference type="NCBI Taxonomy" id="1220207"/>
    <lineage>
        <taxon>Eukaryota</taxon>
        <taxon>Fungi</taxon>
        <taxon>Dikarya</taxon>
        <taxon>Ascomycota</taxon>
        <taxon>Pezizomycotina</taxon>
        <taxon>Eurotiomycetes</taxon>
        <taxon>Eurotiomycetidae</taxon>
        <taxon>Eurotiales</taxon>
        <taxon>Aspergillaceae</taxon>
        <taxon>Aspergillus</taxon>
    </lineage>
</organism>
<reference evidence="14" key="2">
    <citation type="submission" date="2021-02" db="EMBL/GenBank/DDBJ databases">
        <title>Aspergillus puulaauensis MK2 genome sequence.</title>
        <authorList>
            <person name="Futagami T."/>
            <person name="Mori K."/>
            <person name="Kadooka C."/>
            <person name="Tanaka T."/>
        </authorList>
    </citation>
    <scope>NUCLEOTIDE SEQUENCE</scope>
    <source>
        <strain evidence="14">MK2</strain>
    </source>
</reference>
<dbReference type="AlphaFoldDB" id="A0A7R7XED9"/>
<reference evidence="14" key="1">
    <citation type="submission" date="2021-01" db="EMBL/GenBank/DDBJ databases">
        <authorList>
            <consortium name="Aspergillus puulaauensis MK2 genome sequencing consortium"/>
            <person name="Kazuki M."/>
            <person name="Futagami T."/>
        </authorList>
    </citation>
    <scope>NUCLEOTIDE SEQUENCE</scope>
    <source>
        <strain evidence="14">MK2</strain>
    </source>
</reference>
<sequence>MNQAGTPVLACSVCSETFRRAEHLKRHSLTHIDDKPHACLFCDSRYKRTDALRRHWKTCPQRVASGVQIPKRSLSGRRKQACDQCTSRKRACSTGQPCSECFLQATECTYHGAQGRRLSETGGSQREPDTFAGSGIVSEALPQSSRRQRQKASVRNDDLNSHTPNGQASRARFDFLLNFTKATGLNEAYNYAPKRGLPSPVHAYFENLASGSLPFEDSTVSNPFSCYLDEVEASLWGDTELSEPFTGNQARHVSSLMVDKAIQLWELMQHPLESRVSYSPEMVGFFSPQNLTRYLDLFWSRWYRHCPIIHRATFDLGNCSILLFATMSLVGACMSPQQSDHQGAKQLLDVVEELIFSSPLFSEVAFTGTRKDDQLGTRQNVETLQAACFMCLLQKWEGSDPAKLRMQRHRFTSFVATTRAMGLSQATHRRGSMGTRINDAQWREWILKEEMIRTFNHIFLLDSAFVIFHNSVPRMVLQEMAIDLTCPEPVFQAATPEEFMIAIKSHPARLTPPLLTDCVRTLCADSPDEAILAHIHSESALNLFTFATAIHGLIFHQLRAFSPLPLATGPLKRALDRWENAWTSNTESILHSNSPSNDNQECAFPQRAGEFALLARAHIEKSHLSTEEWNAIVKNLPEHVSREPGEHLATFDQTDMDPVAGLILAVEHLDLT</sequence>
<evidence type="ECO:0000259" key="13">
    <source>
        <dbReference type="PROSITE" id="PS50157"/>
    </source>
</evidence>
<accession>A0A7R7XED9</accession>
<dbReference type="GO" id="GO:0000785">
    <property type="term" value="C:chromatin"/>
    <property type="evidence" value="ECO:0007669"/>
    <property type="project" value="TreeGrafter"/>
</dbReference>
<dbReference type="OrthoDB" id="654211at2759"/>
<keyword evidence="3" id="KW-0677">Repeat</keyword>
<dbReference type="InterPro" id="IPR001138">
    <property type="entry name" value="Zn2Cys6_DnaBD"/>
</dbReference>
<dbReference type="InterPro" id="IPR051059">
    <property type="entry name" value="VerF-like"/>
</dbReference>
<dbReference type="SUPFAM" id="SSF57667">
    <property type="entry name" value="beta-beta-alpha zinc fingers"/>
    <property type="match status" value="1"/>
</dbReference>
<evidence type="ECO:0000256" key="9">
    <source>
        <dbReference type="ARBA" id="ARBA00023242"/>
    </source>
</evidence>
<dbReference type="PROSITE" id="PS50048">
    <property type="entry name" value="ZN2_CY6_FUNGAL_2"/>
    <property type="match status" value="1"/>
</dbReference>
<comment type="subcellular location">
    <subcellularLocation>
        <location evidence="1">Nucleus</location>
    </subcellularLocation>
</comment>
<dbReference type="CDD" id="cd00067">
    <property type="entry name" value="GAL4"/>
    <property type="match status" value="1"/>
</dbReference>
<dbReference type="PROSITE" id="PS00028">
    <property type="entry name" value="ZINC_FINGER_C2H2_1"/>
    <property type="match status" value="1"/>
</dbReference>
<keyword evidence="8" id="KW-0804">Transcription</keyword>
<dbReference type="PROSITE" id="PS50157">
    <property type="entry name" value="ZINC_FINGER_C2H2_2"/>
    <property type="match status" value="1"/>
</dbReference>
<protein>
    <submittedName>
        <fullName evidence="14">Uncharacterized protein</fullName>
    </submittedName>
</protein>
<dbReference type="GeneID" id="64969887"/>
<dbReference type="GO" id="GO:0005634">
    <property type="term" value="C:nucleus"/>
    <property type="evidence" value="ECO:0007669"/>
    <property type="project" value="UniProtKB-SubCell"/>
</dbReference>
<keyword evidence="6" id="KW-0805">Transcription regulation</keyword>
<evidence type="ECO:0000256" key="5">
    <source>
        <dbReference type="ARBA" id="ARBA00022833"/>
    </source>
</evidence>
<dbReference type="PANTHER" id="PTHR40626">
    <property type="entry name" value="MIP31509P"/>
    <property type="match status" value="1"/>
</dbReference>
<evidence type="ECO:0000256" key="7">
    <source>
        <dbReference type="ARBA" id="ARBA00023125"/>
    </source>
</evidence>
<dbReference type="SUPFAM" id="SSF57701">
    <property type="entry name" value="Zn2/Cys6 DNA-binding domain"/>
    <property type="match status" value="1"/>
</dbReference>
<evidence type="ECO:0000256" key="8">
    <source>
        <dbReference type="ARBA" id="ARBA00023163"/>
    </source>
</evidence>
<dbReference type="Pfam" id="PF04082">
    <property type="entry name" value="Fungal_trans"/>
    <property type="match status" value="1"/>
</dbReference>
<evidence type="ECO:0000256" key="1">
    <source>
        <dbReference type="ARBA" id="ARBA00004123"/>
    </source>
</evidence>
<dbReference type="InterPro" id="IPR007219">
    <property type="entry name" value="XnlR_reg_dom"/>
</dbReference>
<evidence type="ECO:0000313" key="14">
    <source>
        <dbReference type="EMBL" id="BCS19882.1"/>
    </source>
</evidence>
<dbReference type="Proteomes" id="UP000654913">
    <property type="component" value="Chromosome 2"/>
</dbReference>
<dbReference type="SMART" id="SM00066">
    <property type="entry name" value="GAL4"/>
    <property type="match status" value="1"/>
</dbReference>
<evidence type="ECO:0000256" key="6">
    <source>
        <dbReference type="ARBA" id="ARBA00023015"/>
    </source>
</evidence>
<keyword evidence="15" id="KW-1185">Reference proteome</keyword>
<dbReference type="GO" id="GO:0000981">
    <property type="term" value="F:DNA-binding transcription factor activity, RNA polymerase II-specific"/>
    <property type="evidence" value="ECO:0007669"/>
    <property type="project" value="InterPro"/>
</dbReference>
<evidence type="ECO:0000256" key="3">
    <source>
        <dbReference type="ARBA" id="ARBA00022737"/>
    </source>
</evidence>
<dbReference type="GO" id="GO:0000978">
    <property type="term" value="F:RNA polymerase II cis-regulatory region sequence-specific DNA binding"/>
    <property type="evidence" value="ECO:0007669"/>
    <property type="project" value="InterPro"/>
</dbReference>
<dbReference type="GO" id="GO:0006351">
    <property type="term" value="P:DNA-templated transcription"/>
    <property type="evidence" value="ECO:0007669"/>
    <property type="project" value="InterPro"/>
</dbReference>
<proteinExistence type="predicted"/>
<evidence type="ECO:0000256" key="11">
    <source>
        <dbReference type="SAM" id="MobiDB-lite"/>
    </source>
</evidence>
<gene>
    <name evidence="14" type="ORF">APUU_20314A</name>
</gene>
<evidence type="ECO:0000313" key="15">
    <source>
        <dbReference type="Proteomes" id="UP000654913"/>
    </source>
</evidence>
<evidence type="ECO:0000256" key="10">
    <source>
        <dbReference type="PROSITE-ProRule" id="PRU00042"/>
    </source>
</evidence>
<dbReference type="SMART" id="SM00355">
    <property type="entry name" value="ZnF_C2H2"/>
    <property type="match status" value="2"/>
</dbReference>
<evidence type="ECO:0000256" key="2">
    <source>
        <dbReference type="ARBA" id="ARBA00022723"/>
    </source>
</evidence>
<feature type="domain" description="C2H2-type" evidence="13">
    <location>
        <begin position="9"/>
        <end position="36"/>
    </location>
</feature>
<dbReference type="InterPro" id="IPR036236">
    <property type="entry name" value="Znf_C2H2_sf"/>
</dbReference>
<dbReference type="PROSITE" id="PS00463">
    <property type="entry name" value="ZN2_CY6_FUNGAL_1"/>
    <property type="match status" value="1"/>
</dbReference>
<keyword evidence="5" id="KW-0862">Zinc</keyword>
<keyword evidence="9" id="KW-0539">Nucleus</keyword>
<dbReference type="RefSeq" id="XP_041552076.1">
    <property type="nucleotide sequence ID" value="XM_041698942.1"/>
</dbReference>
<dbReference type="InterPro" id="IPR036864">
    <property type="entry name" value="Zn2-C6_fun-type_DNA-bd_sf"/>
</dbReference>
<keyword evidence="7" id="KW-0238">DNA-binding</keyword>
<evidence type="ECO:0000259" key="12">
    <source>
        <dbReference type="PROSITE" id="PS50048"/>
    </source>
</evidence>
<dbReference type="KEGG" id="apuu:APUU_20314A"/>
<dbReference type="CDD" id="cd12148">
    <property type="entry name" value="fungal_TF_MHR"/>
    <property type="match status" value="1"/>
</dbReference>
<dbReference type="GO" id="GO:0008270">
    <property type="term" value="F:zinc ion binding"/>
    <property type="evidence" value="ECO:0007669"/>
    <property type="project" value="UniProtKB-KW"/>
</dbReference>
<evidence type="ECO:0000256" key="4">
    <source>
        <dbReference type="ARBA" id="ARBA00022771"/>
    </source>
</evidence>
<dbReference type="Pfam" id="PF00172">
    <property type="entry name" value="Zn_clus"/>
    <property type="match status" value="1"/>
</dbReference>
<feature type="domain" description="Zn(2)-C6 fungal-type" evidence="12">
    <location>
        <begin position="81"/>
        <end position="110"/>
    </location>
</feature>
<name>A0A7R7XED9_9EURO</name>
<dbReference type="InterPro" id="IPR013087">
    <property type="entry name" value="Znf_C2H2_type"/>
</dbReference>
<dbReference type="Gene3D" id="3.30.160.60">
    <property type="entry name" value="Classic Zinc Finger"/>
    <property type="match status" value="1"/>
</dbReference>
<feature type="region of interest" description="Disordered" evidence="11">
    <location>
        <begin position="116"/>
        <end position="167"/>
    </location>
</feature>
<dbReference type="PANTHER" id="PTHR40626:SF3">
    <property type="entry name" value="TRANSCRIPTION FACTOR WITH C2H2 AND ZN(2)-CYS(6) DNA BINDING DOMAIN (EUROFUNG)-RELATED"/>
    <property type="match status" value="1"/>
</dbReference>